<sequence length="277" mass="31204">MHYQNKAILLASKHEKEKAISSVFFDRLSCTLDVHEFDTDQFGTFTGEIARTLSAYDTCVLKARRAAEHYGYDLAIASEGSFGPHPAFPFIPSDHEIMVFLDRKNNWIIAEQYITPKTNYRVMTITPQTELNDFLEKAGFPEHAVTLQIDSDKTVVAKGIKDIKTLENALHLGFKQTKELLLATDMRAMMNPTRMSAISVLAQKLVERILCCCPSCCTPGFGFKERSGRLACKECGSVTSLYQQEIWGCIQCDYRSTRPRNDGLESADPQYCDTCNP</sequence>
<evidence type="ECO:0000259" key="1">
    <source>
        <dbReference type="Pfam" id="PF20376"/>
    </source>
</evidence>
<evidence type="ECO:0000313" key="3">
    <source>
        <dbReference type="Proteomes" id="UP000254554"/>
    </source>
</evidence>
<feature type="domain" description="DUF6671" evidence="1">
    <location>
        <begin position="62"/>
        <end position="277"/>
    </location>
</feature>
<gene>
    <name evidence="2" type="ORF">NCTC11370_02245</name>
</gene>
<accession>A0A377GCC3</accession>
<dbReference type="STRING" id="1094715.GCA_000236165_02089"/>
<reference evidence="2 3" key="1">
    <citation type="submission" date="2018-06" db="EMBL/GenBank/DDBJ databases">
        <authorList>
            <consortium name="Pathogen Informatics"/>
            <person name="Doyle S."/>
        </authorList>
    </citation>
    <scope>NUCLEOTIDE SEQUENCE [LARGE SCALE GENOMIC DNA]</scope>
    <source>
        <strain evidence="2 3">NCTC11370</strain>
    </source>
</reference>
<dbReference type="AlphaFoldDB" id="A0A377GCC3"/>
<dbReference type="GeneID" id="93293016"/>
<dbReference type="OrthoDB" id="9793837at2"/>
<dbReference type="EMBL" id="UGGT01000001">
    <property type="protein sequence ID" value="STO22160.1"/>
    <property type="molecule type" value="Genomic_DNA"/>
</dbReference>
<keyword evidence="3" id="KW-1185">Reference proteome</keyword>
<proteinExistence type="predicted"/>
<protein>
    <recommendedName>
        <fullName evidence="1">DUF6671 domain-containing protein</fullName>
    </recommendedName>
</protein>
<dbReference type="Proteomes" id="UP000254554">
    <property type="component" value="Unassembled WGS sequence"/>
</dbReference>
<dbReference type="Pfam" id="PF20376">
    <property type="entry name" value="DUF6671"/>
    <property type="match status" value="1"/>
</dbReference>
<evidence type="ECO:0000313" key="2">
    <source>
        <dbReference type="EMBL" id="STO22160.1"/>
    </source>
</evidence>
<dbReference type="InterPro" id="IPR046612">
    <property type="entry name" value="DUF6671"/>
</dbReference>
<dbReference type="RefSeq" id="WP_010654270.1">
    <property type="nucleotide sequence ID" value="NZ_JAPHOO010000001.1"/>
</dbReference>
<organism evidence="2 3">
    <name type="scientific">Fluoribacter dumoffii</name>
    <dbReference type="NCBI Taxonomy" id="463"/>
    <lineage>
        <taxon>Bacteria</taxon>
        <taxon>Pseudomonadati</taxon>
        <taxon>Pseudomonadota</taxon>
        <taxon>Gammaproteobacteria</taxon>
        <taxon>Legionellales</taxon>
        <taxon>Legionellaceae</taxon>
        <taxon>Fluoribacter</taxon>
    </lineage>
</organism>
<name>A0A377GCC3_9GAMM</name>